<organism evidence="2 3">
    <name type="scientific">Parasedimentitalea denitrificans</name>
    <dbReference type="NCBI Taxonomy" id="2211118"/>
    <lineage>
        <taxon>Bacteria</taxon>
        <taxon>Pseudomonadati</taxon>
        <taxon>Pseudomonadota</taxon>
        <taxon>Alphaproteobacteria</taxon>
        <taxon>Rhodobacterales</taxon>
        <taxon>Paracoccaceae</taxon>
        <taxon>Parasedimentitalea</taxon>
    </lineage>
</organism>
<sequence length="131" mass="13465">MKNTIGEKGVLAVAGGIAIGIGLLVGFSPVAFYASSEIALGDNASMLSEVRAPAMALTVFGLIMLASIGLPKIRTAALAVAAMLYLSYGGGRVISLAIDGVPHSNLLFALALEIGIGLMCAFVFWRRVDPV</sequence>
<reference evidence="2 3" key="1">
    <citation type="submission" date="2018-05" db="EMBL/GenBank/DDBJ databases">
        <authorList>
            <person name="Zhang Y.-J."/>
        </authorList>
    </citation>
    <scope>NUCLEOTIDE SEQUENCE [LARGE SCALE GENOMIC DNA]</scope>
    <source>
        <strain evidence="2 3">CY04</strain>
    </source>
</reference>
<protein>
    <submittedName>
        <fullName evidence="2">DUF4345 domain-containing protein</fullName>
    </submittedName>
</protein>
<feature type="transmembrane region" description="Helical" evidence="1">
    <location>
        <begin position="77"/>
        <end position="98"/>
    </location>
</feature>
<feature type="transmembrane region" description="Helical" evidence="1">
    <location>
        <begin position="104"/>
        <end position="125"/>
    </location>
</feature>
<dbReference type="Pfam" id="PF14248">
    <property type="entry name" value="DUF4345"/>
    <property type="match status" value="1"/>
</dbReference>
<gene>
    <name evidence="2" type="ORF">DL239_13965</name>
</gene>
<keyword evidence="1" id="KW-1133">Transmembrane helix</keyword>
<evidence type="ECO:0000313" key="2">
    <source>
        <dbReference type="EMBL" id="NIZ62084.1"/>
    </source>
</evidence>
<evidence type="ECO:0000256" key="1">
    <source>
        <dbReference type="SAM" id="Phobius"/>
    </source>
</evidence>
<comment type="caution">
    <text evidence="2">The sequence shown here is derived from an EMBL/GenBank/DDBJ whole genome shotgun (WGS) entry which is preliminary data.</text>
</comment>
<name>A0ABX0W8W2_9RHOB</name>
<evidence type="ECO:0000313" key="3">
    <source>
        <dbReference type="Proteomes" id="UP001429564"/>
    </source>
</evidence>
<dbReference type="InterPro" id="IPR025597">
    <property type="entry name" value="DUF4345"/>
</dbReference>
<dbReference type="RefSeq" id="WP_167684712.1">
    <property type="nucleotide sequence ID" value="NZ_QHLQ01000013.1"/>
</dbReference>
<dbReference type="EMBL" id="QHLQ01000013">
    <property type="protein sequence ID" value="NIZ62084.1"/>
    <property type="molecule type" value="Genomic_DNA"/>
</dbReference>
<feature type="transmembrane region" description="Helical" evidence="1">
    <location>
        <begin position="12"/>
        <end position="32"/>
    </location>
</feature>
<accession>A0ABX0W8W2</accession>
<feature type="transmembrane region" description="Helical" evidence="1">
    <location>
        <begin position="52"/>
        <end position="70"/>
    </location>
</feature>
<keyword evidence="1" id="KW-0472">Membrane</keyword>
<keyword evidence="3" id="KW-1185">Reference proteome</keyword>
<keyword evidence="1" id="KW-0812">Transmembrane</keyword>
<dbReference type="Proteomes" id="UP001429564">
    <property type="component" value="Unassembled WGS sequence"/>
</dbReference>
<proteinExistence type="predicted"/>